<evidence type="ECO:0000313" key="2">
    <source>
        <dbReference type="Proteomes" id="UP000192660"/>
    </source>
</evidence>
<protein>
    <submittedName>
        <fullName evidence="1">Uncharacterized protein</fullName>
    </submittedName>
</protein>
<dbReference type="RefSeq" id="WP_020373573.1">
    <property type="nucleotide sequence ID" value="NZ_FWWY01000001.1"/>
</dbReference>
<proteinExistence type="predicted"/>
<dbReference type="AlphaFoldDB" id="A0A1W1WHH9"/>
<dbReference type="EMBL" id="FWWY01000001">
    <property type="protein sequence ID" value="SMC05715.1"/>
    <property type="molecule type" value="Genomic_DNA"/>
</dbReference>
<dbReference type="STRING" id="28034.BFX07_14350"/>
<dbReference type="Proteomes" id="UP000192660">
    <property type="component" value="Unassembled WGS sequence"/>
</dbReference>
<reference evidence="2" key="1">
    <citation type="submission" date="2017-04" db="EMBL/GenBank/DDBJ databases">
        <authorList>
            <person name="Varghese N."/>
            <person name="Submissions S."/>
        </authorList>
    </citation>
    <scope>NUCLEOTIDE SEQUENCE [LARGE SCALE GENOMIC DNA]</scope>
    <source>
        <strain evidence="2">DSM 9293</strain>
    </source>
</reference>
<accession>A0A1W1WHH9</accession>
<name>A0A1W1WHH9_SULTA</name>
<evidence type="ECO:0000313" key="1">
    <source>
        <dbReference type="EMBL" id="SMC05715.1"/>
    </source>
</evidence>
<gene>
    <name evidence="1" type="ORF">SAMN00768000_2408</name>
</gene>
<organism evidence="1 2">
    <name type="scientific">Sulfobacillus thermosulfidooxidans (strain DSM 9293 / VKM B-1269 / AT-1)</name>
    <dbReference type="NCBI Taxonomy" id="929705"/>
    <lineage>
        <taxon>Bacteria</taxon>
        <taxon>Bacillati</taxon>
        <taxon>Bacillota</taxon>
        <taxon>Clostridia</taxon>
        <taxon>Eubacteriales</taxon>
        <taxon>Clostridiales Family XVII. Incertae Sedis</taxon>
        <taxon>Sulfobacillus</taxon>
    </lineage>
</organism>
<keyword evidence="2" id="KW-1185">Reference proteome</keyword>
<sequence length="122" mass="14459">MLFDGLVAEDFRPFIPPGPESKHFRGKWHWTHHALQRWSTRGGIVNPRQFEKEATYTGAFSETEGWGTPNWVAICARHGRGLLVRTMVPRSYWDAQIARYYRWTTQIFDIELSLLFERSYRL</sequence>